<keyword evidence="2" id="KW-1185">Reference proteome</keyword>
<dbReference type="RefSeq" id="WP_188768680.1">
    <property type="nucleotide sequence ID" value="NZ_BMHK01000004.1"/>
</dbReference>
<dbReference type="Proteomes" id="UP000608154">
    <property type="component" value="Unassembled WGS sequence"/>
</dbReference>
<accession>A0A916TQJ5</accession>
<evidence type="ECO:0000313" key="2">
    <source>
        <dbReference type="Proteomes" id="UP000608154"/>
    </source>
</evidence>
<sequence length="325" mass="34753">MLYCDALAALREDDAGWSAGQQGLATLLGLWRARPDVAPVLAELERFGAGEPIDSCPALAALFDGVSPVAREFAFGLVEAGLSGLTAHPLGQLPLRHGVAQTAHTLLLAHWGAATLSLVVYDGEALAAMPEPVSAQFAPLETWCHVLAGNGTASHIVCRSLMNDRAELHAASVPLRAGTVFHHPGRHESLEVRSARGSLVKLRLQRFMGGYEPLREFALADGMLLHQAAARPEDSRCELAMAVLARMGRRDAVPAMSRIALGPGHEALRWQALRELLTLDTRAGMVLLAQVAASEDDPLAAPAQELHASLLAAWPELEDVARWRA</sequence>
<evidence type="ECO:0000313" key="1">
    <source>
        <dbReference type="EMBL" id="GGB92139.1"/>
    </source>
</evidence>
<name>A0A916TQJ5_9SPHN</name>
<reference evidence="1" key="2">
    <citation type="submission" date="2020-09" db="EMBL/GenBank/DDBJ databases">
        <authorList>
            <person name="Sun Q."/>
            <person name="Zhou Y."/>
        </authorList>
    </citation>
    <scope>NUCLEOTIDE SEQUENCE</scope>
    <source>
        <strain evidence="1">CGMCC 1.15095</strain>
    </source>
</reference>
<dbReference type="EMBL" id="BMHK01000004">
    <property type="protein sequence ID" value="GGB92139.1"/>
    <property type="molecule type" value="Genomic_DNA"/>
</dbReference>
<comment type="caution">
    <text evidence="1">The sequence shown here is derived from an EMBL/GenBank/DDBJ whole genome shotgun (WGS) entry which is preliminary data.</text>
</comment>
<dbReference type="AlphaFoldDB" id="A0A916TQJ5"/>
<organism evidence="1 2">
    <name type="scientific">Novosphingobium endophyticum</name>
    <dbReference type="NCBI Taxonomy" id="1955250"/>
    <lineage>
        <taxon>Bacteria</taxon>
        <taxon>Pseudomonadati</taxon>
        <taxon>Pseudomonadota</taxon>
        <taxon>Alphaproteobacteria</taxon>
        <taxon>Sphingomonadales</taxon>
        <taxon>Sphingomonadaceae</taxon>
        <taxon>Novosphingobium</taxon>
    </lineage>
</organism>
<gene>
    <name evidence="1" type="ORF">GCM10011494_08140</name>
</gene>
<protein>
    <submittedName>
        <fullName evidence="1">Uncharacterized protein</fullName>
    </submittedName>
</protein>
<reference evidence="1" key="1">
    <citation type="journal article" date="2014" name="Int. J. Syst. Evol. Microbiol.">
        <title>Complete genome sequence of Corynebacterium casei LMG S-19264T (=DSM 44701T), isolated from a smear-ripened cheese.</title>
        <authorList>
            <consortium name="US DOE Joint Genome Institute (JGI-PGF)"/>
            <person name="Walter F."/>
            <person name="Albersmeier A."/>
            <person name="Kalinowski J."/>
            <person name="Ruckert C."/>
        </authorList>
    </citation>
    <scope>NUCLEOTIDE SEQUENCE</scope>
    <source>
        <strain evidence="1">CGMCC 1.15095</strain>
    </source>
</reference>
<proteinExistence type="predicted"/>